<reference evidence="2" key="1">
    <citation type="submission" date="2022-04" db="EMBL/GenBank/DDBJ databases">
        <title>Carnegiea gigantea Genome sequencing and assembly v2.</title>
        <authorList>
            <person name="Copetti D."/>
            <person name="Sanderson M.J."/>
            <person name="Burquez A."/>
            <person name="Wojciechowski M.F."/>
        </authorList>
    </citation>
    <scope>NUCLEOTIDE SEQUENCE</scope>
    <source>
        <strain evidence="2">SGP5-SGP5p</strain>
        <tissue evidence="2">Aerial part</tissue>
    </source>
</reference>
<dbReference type="OrthoDB" id="1924524at2759"/>
<dbReference type="InterPro" id="IPR003676">
    <property type="entry name" value="SAUR_fam"/>
</dbReference>
<gene>
    <name evidence="2" type="ORF">Cgig2_024255</name>
</gene>
<organism evidence="2 3">
    <name type="scientific">Carnegiea gigantea</name>
    <dbReference type="NCBI Taxonomy" id="171969"/>
    <lineage>
        <taxon>Eukaryota</taxon>
        <taxon>Viridiplantae</taxon>
        <taxon>Streptophyta</taxon>
        <taxon>Embryophyta</taxon>
        <taxon>Tracheophyta</taxon>
        <taxon>Spermatophyta</taxon>
        <taxon>Magnoliopsida</taxon>
        <taxon>eudicotyledons</taxon>
        <taxon>Gunneridae</taxon>
        <taxon>Pentapetalae</taxon>
        <taxon>Caryophyllales</taxon>
        <taxon>Cactineae</taxon>
        <taxon>Cactaceae</taxon>
        <taxon>Cactoideae</taxon>
        <taxon>Echinocereeae</taxon>
        <taxon>Carnegiea</taxon>
    </lineage>
</organism>
<dbReference type="EMBL" id="JAKOGI010002336">
    <property type="protein sequence ID" value="KAJ8422219.1"/>
    <property type="molecule type" value="Genomic_DNA"/>
</dbReference>
<evidence type="ECO:0008006" key="4">
    <source>
        <dbReference type="Google" id="ProtNLM"/>
    </source>
</evidence>
<protein>
    <recommendedName>
        <fullName evidence="4">Auxin-responsive protein</fullName>
    </recommendedName>
</protein>
<dbReference type="Proteomes" id="UP001153076">
    <property type="component" value="Unassembled WGS sequence"/>
</dbReference>
<evidence type="ECO:0000256" key="1">
    <source>
        <dbReference type="ARBA" id="ARBA00006974"/>
    </source>
</evidence>
<comment type="similarity">
    <text evidence="1">Belongs to the ARG7 family.</text>
</comment>
<comment type="caution">
    <text evidence="2">The sequence shown here is derived from an EMBL/GenBank/DDBJ whole genome shotgun (WGS) entry which is preliminary data.</text>
</comment>
<proteinExistence type="inferred from homology"/>
<keyword evidence="3" id="KW-1185">Reference proteome</keyword>
<evidence type="ECO:0000313" key="2">
    <source>
        <dbReference type="EMBL" id="KAJ8422219.1"/>
    </source>
</evidence>
<name>A0A9Q1GMK3_9CARY</name>
<sequence length="161" mass="17107">MAKGGKFTKLMKKLSFGKTTQTNTSASDSIGRTSSLRLDMSLSSSIDDTATSGGLHTVYVGKSRRRYLVSSDVMEHPLFRQLAGKSTDAGEVTVGCEKVEIVPGILMATHIGSSTAVQSPTPTPHTAQGSDLLEHWPNATTTKLGLQLLPVRLLHAKATTP</sequence>
<dbReference type="Pfam" id="PF02519">
    <property type="entry name" value="Auxin_inducible"/>
    <property type="match status" value="1"/>
</dbReference>
<dbReference type="GO" id="GO:0009733">
    <property type="term" value="P:response to auxin"/>
    <property type="evidence" value="ECO:0007669"/>
    <property type="project" value="InterPro"/>
</dbReference>
<evidence type="ECO:0000313" key="3">
    <source>
        <dbReference type="Proteomes" id="UP001153076"/>
    </source>
</evidence>
<dbReference type="AlphaFoldDB" id="A0A9Q1GMK3"/>
<accession>A0A9Q1GMK3</accession>